<dbReference type="SUPFAM" id="SSF53098">
    <property type="entry name" value="Ribonuclease H-like"/>
    <property type="match status" value="1"/>
</dbReference>
<dbReference type="PATRIC" id="fig|1423775.4.peg.299"/>
<dbReference type="GO" id="GO:0003676">
    <property type="term" value="F:nucleic acid binding"/>
    <property type="evidence" value="ECO:0007669"/>
    <property type="project" value="InterPro"/>
</dbReference>
<accession>A0A0R1KIU3</accession>
<feature type="domain" description="Integrase catalytic" evidence="2">
    <location>
        <begin position="80"/>
        <end position="247"/>
    </location>
</feature>
<dbReference type="InterPro" id="IPR001584">
    <property type="entry name" value="Integrase_cat-core"/>
</dbReference>
<dbReference type="InterPro" id="IPR025948">
    <property type="entry name" value="HTH-like_dom"/>
</dbReference>
<gene>
    <name evidence="3" type="ORF">FD03_GL000292</name>
</gene>
<dbReference type="STRING" id="1423775.FD03_GL000292"/>
<dbReference type="eggNOG" id="COG2801">
    <property type="taxonomic scope" value="Bacteria"/>
</dbReference>
<comment type="caution">
    <text evidence="3">The sequence shown here is derived from an EMBL/GenBank/DDBJ whole genome shotgun (WGS) entry which is preliminary data.</text>
</comment>
<name>A0A0R1KIU3_9LACO</name>
<protein>
    <submittedName>
        <fullName evidence="3">Transposase</fullName>
    </submittedName>
</protein>
<dbReference type="InterPro" id="IPR012337">
    <property type="entry name" value="RNaseH-like_sf"/>
</dbReference>
<dbReference type="EMBL" id="AZDZ01000010">
    <property type="protein sequence ID" value="KRK79882.1"/>
    <property type="molecule type" value="Genomic_DNA"/>
</dbReference>
<dbReference type="Pfam" id="PF13276">
    <property type="entry name" value="HTH_21"/>
    <property type="match status" value="1"/>
</dbReference>
<dbReference type="Proteomes" id="UP000051248">
    <property type="component" value="Unassembled WGS sequence"/>
</dbReference>
<keyword evidence="4" id="KW-1185">Reference proteome</keyword>
<proteinExistence type="predicted"/>
<dbReference type="Pfam" id="PF13333">
    <property type="entry name" value="rve_2"/>
    <property type="match status" value="1"/>
</dbReference>
<dbReference type="NCBIfam" id="NF033516">
    <property type="entry name" value="transpos_IS3"/>
    <property type="match status" value="1"/>
</dbReference>
<dbReference type="Gene3D" id="3.30.420.10">
    <property type="entry name" value="Ribonuclease H-like superfamily/Ribonuclease H"/>
    <property type="match status" value="1"/>
</dbReference>
<dbReference type="GO" id="GO:0015074">
    <property type="term" value="P:DNA integration"/>
    <property type="evidence" value="ECO:0007669"/>
    <property type="project" value="InterPro"/>
</dbReference>
<dbReference type="InterPro" id="IPR048020">
    <property type="entry name" value="Transpos_IS3"/>
</dbReference>
<comment type="function">
    <text evidence="1">Involved in the transposition of the insertion sequence.</text>
</comment>
<dbReference type="PANTHER" id="PTHR46889:SF4">
    <property type="entry name" value="TRANSPOSASE INSO FOR INSERTION SEQUENCE ELEMENT IS911B-RELATED"/>
    <property type="match status" value="1"/>
</dbReference>
<dbReference type="PROSITE" id="PS50994">
    <property type="entry name" value="INTEGRASE"/>
    <property type="match status" value="1"/>
</dbReference>
<dbReference type="InterPro" id="IPR036397">
    <property type="entry name" value="RNaseH_sf"/>
</dbReference>
<organism evidence="3 4">
    <name type="scientific">Companilactobacillus nodensis DSM 19682 = JCM 14932 = NBRC 107160</name>
    <dbReference type="NCBI Taxonomy" id="1423775"/>
    <lineage>
        <taxon>Bacteria</taxon>
        <taxon>Bacillati</taxon>
        <taxon>Bacillota</taxon>
        <taxon>Bacilli</taxon>
        <taxon>Lactobacillales</taxon>
        <taxon>Lactobacillaceae</taxon>
        <taxon>Companilactobacillus</taxon>
    </lineage>
</organism>
<reference evidence="3 4" key="1">
    <citation type="journal article" date="2015" name="Genome Announc.">
        <title>Expanding the biotechnology potential of lactobacilli through comparative genomics of 213 strains and associated genera.</title>
        <authorList>
            <person name="Sun Z."/>
            <person name="Harris H.M."/>
            <person name="McCann A."/>
            <person name="Guo C."/>
            <person name="Argimon S."/>
            <person name="Zhang W."/>
            <person name="Yang X."/>
            <person name="Jeffery I.B."/>
            <person name="Cooney J.C."/>
            <person name="Kagawa T.F."/>
            <person name="Liu W."/>
            <person name="Song Y."/>
            <person name="Salvetti E."/>
            <person name="Wrobel A."/>
            <person name="Rasinkangas P."/>
            <person name="Parkhill J."/>
            <person name="Rea M.C."/>
            <person name="O'Sullivan O."/>
            <person name="Ritari J."/>
            <person name="Douillard F.P."/>
            <person name="Paul Ross R."/>
            <person name="Yang R."/>
            <person name="Briner A.E."/>
            <person name="Felis G.E."/>
            <person name="de Vos W.M."/>
            <person name="Barrangou R."/>
            <person name="Klaenhammer T.R."/>
            <person name="Caufield P.W."/>
            <person name="Cui Y."/>
            <person name="Zhang H."/>
            <person name="O'Toole P.W."/>
        </authorList>
    </citation>
    <scope>NUCLEOTIDE SEQUENCE [LARGE SCALE GENOMIC DNA]</scope>
    <source>
        <strain evidence="3 4">DSM 19682</strain>
    </source>
</reference>
<evidence type="ECO:0000256" key="1">
    <source>
        <dbReference type="ARBA" id="ARBA00002286"/>
    </source>
</evidence>
<dbReference type="PANTHER" id="PTHR46889">
    <property type="entry name" value="TRANSPOSASE INSF FOR INSERTION SEQUENCE IS3B-RELATED"/>
    <property type="match status" value="1"/>
</dbReference>
<dbReference type="InterPro" id="IPR050900">
    <property type="entry name" value="Transposase_IS3/IS150/IS904"/>
</dbReference>
<dbReference type="Pfam" id="PF00665">
    <property type="entry name" value="rve"/>
    <property type="match status" value="1"/>
</dbReference>
<dbReference type="AlphaFoldDB" id="A0A0R1KIU3"/>
<evidence type="ECO:0000313" key="3">
    <source>
        <dbReference type="EMBL" id="KRK79882.1"/>
    </source>
</evidence>
<evidence type="ECO:0000313" key="4">
    <source>
        <dbReference type="Proteomes" id="UP000051248"/>
    </source>
</evidence>
<evidence type="ECO:0000259" key="2">
    <source>
        <dbReference type="PROSITE" id="PS50994"/>
    </source>
</evidence>
<sequence length="252" mass="28925">MVNDELIKFIKKLESEHNNIFGVETLVMYINSETKYHVNAKRVRRLMKLYGIKSSIRVSKHDRKAERKEMMSSNILKHNFTQDKSNAVWSTDCTELKYGNQDSYKIRLSAIKDLYDHSIIAWAIADTETKDLVTDTIKIAVTESGVDVHGLILHTDQGSAYTSLDFNKQLDGYGIRHSMSRPGTPGDNAPMESFWSHLKDEYFDFNPSLTKEELINNITKAIDWYNNGRRQKTLKGMTPTECRNHASQLLAS</sequence>